<keyword evidence="4 12" id="KW-0285">Flavoprotein</keyword>
<dbReference type="InterPro" id="IPR001834">
    <property type="entry name" value="CBR-like"/>
</dbReference>
<evidence type="ECO:0000256" key="6">
    <source>
        <dbReference type="ARBA" id="ARBA00022955"/>
    </source>
</evidence>
<evidence type="ECO:0000256" key="1">
    <source>
        <dbReference type="ARBA" id="ARBA00001974"/>
    </source>
</evidence>
<keyword evidence="6" id="KW-0443">Lipid metabolism</keyword>
<keyword evidence="9 13" id="KW-0520">NAD</keyword>
<name>A0A226E239_FOLCA</name>
<evidence type="ECO:0000256" key="3">
    <source>
        <dbReference type="ARBA" id="ARBA00022516"/>
    </source>
</evidence>
<dbReference type="FunFam" id="3.40.50.80:FF:000005">
    <property type="entry name" value="NADH-cytochrome b5 reductase"/>
    <property type="match status" value="1"/>
</dbReference>
<evidence type="ECO:0000256" key="7">
    <source>
        <dbReference type="ARBA" id="ARBA00023002"/>
    </source>
</evidence>
<dbReference type="OMA" id="KGPEMQK"/>
<dbReference type="Gene3D" id="2.40.30.10">
    <property type="entry name" value="Translation factors"/>
    <property type="match status" value="1"/>
</dbReference>
<accession>A0A226E239</accession>
<evidence type="ECO:0000313" key="17">
    <source>
        <dbReference type="EMBL" id="OXA50991.1"/>
    </source>
</evidence>
<keyword evidence="3" id="KW-0444">Lipid biosynthesis</keyword>
<keyword evidence="7 13" id="KW-0560">Oxidoreductase</keyword>
<organism evidence="17 18">
    <name type="scientific">Folsomia candida</name>
    <name type="common">Springtail</name>
    <dbReference type="NCBI Taxonomy" id="158441"/>
    <lineage>
        <taxon>Eukaryota</taxon>
        <taxon>Metazoa</taxon>
        <taxon>Ecdysozoa</taxon>
        <taxon>Arthropoda</taxon>
        <taxon>Hexapoda</taxon>
        <taxon>Collembola</taxon>
        <taxon>Entomobryomorpha</taxon>
        <taxon>Isotomoidea</taxon>
        <taxon>Isotomidae</taxon>
        <taxon>Proisotominae</taxon>
        <taxon>Folsomia</taxon>
    </lineage>
</organism>
<dbReference type="STRING" id="158441.A0A226E239"/>
<evidence type="ECO:0000256" key="15">
    <source>
        <dbReference type="SAM" id="Phobius"/>
    </source>
</evidence>
<evidence type="ECO:0000256" key="11">
    <source>
        <dbReference type="ARBA" id="ARBA00023221"/>
    </source>
</evidence>
<evidence type="ECO:0000256" key="14">
    <source>
        <dbReference type="SAM" id="MobiDB-lite"/>
    </source>
</evidence>
<dbReference type="InterPro" id="IPR017938">
    <property type="entry name" value="Riboflavin_synthase-like_b-brl"/>
</dbReference>
<evidence type="ECO:0000313" key="18">
    <source>
        <dbReference type="Proteomes" id="UP000198287"/>
    </source>
</evidence>
<dbReference type="EC" id="1.6.2.2" evidence="13"/>
<dbReference type="InterPro" id="IPR017927">
    <property type="entry name" value="FAD-bd_FR_type"/>
</dbReference>
<keyword evidence="18" id="KW-1185">Reference proteome</keyword>
<comment type="similarity">
    <text evidence="2 13">Belongs to the flavoprotein pyridine nucleotide cytochrome reductase family.</text>
</comment>
<feature type="domain" description="FAD-binding FR-type" evidence="16">
    <location>
        <begin position="61"/>
        <end position="165"/>
    </location>
</feature>
<keyword evidence="15" id="KW-1133">Transmembrane helix</keyword>
<evidence type="ECO:0000256" key="13">
    <source>
        <dbReference type="RuleBase" id="RU361226"/>
    </source>
</evidence>
<keyword evidence="5 12" id="KW-0274">FAD</keyword>
<feature type="binding site" evidence="12">
    <location>
        <position position="113"/>
    </location>
    <ligand>
        <name>FAD</name>
        <dbReference type="ChEBI" id="CHEBI:57692"/>
    </ligand>
</feature>
<sequence>MAITTELFQVPAFWIGVVVIAGSAIYTLYKLTSGTGDGGSSAKKSSKKMKNGHPVALQDSDTKYPLKLVEKKHLSHDTRLYRFALPSDNHVLGLPTGQHIHLSARVNESLVVRPYTPGSHLNIFTYFRNVHPKFPDGGKLTQYLNDLPIGHTIDCRGPSGRLIYNGRGEFAIRADKKSEPVTVNVTKVNMIAGGSGITPMLQIVKHVFKDSKDPVSLSLLFANQTEEDILCREDLEKIRDEQPDRFKLWYTLDRPPTDWKYSTGFISAEMVKDHFFPPSNDTLVLMCGPPPMINFACTPALDKLGYEEKLRFAY</sequence>
<dbReference type="SUPFAM" id="SSF63380">
    <property type="entry name" value="Riboflavin synthase domain-like"/>
    <property type="match status" value="1"/>
</dbReference>
<feature type="binding site" evidence="12">
    <location>
        <position position="198"/>
    </location>
    <ligand>
        <name>FAD</name>
        <dbReference type="ChEBI" id="CHEBI:57692"/>
    </ligand>
</feature>
<dbReference type="Pfam" id="PF00970">
    <property type="entry name" value="FAD_binding_6"/>
    <property type="match status" value="1"/>
</dbReference>
<comment type="catalytic activity">
    <reaction evidence="13">
        <text>2 Fe(III)-[cytochrome b5] + NADH = 2 Fe(II)-[cytochrome b5] + NAD(+) + H(+)</text>
        <dbReference type="Rhea" id="RHEA:46680"/>
        <dbReference type="Rhea" id="RHEA-COMP:10438"/>
        <dbReference type="Rhea" id="RHEA-COMP:10439"/>
        <dbReference type="ChEBI" id="CHEBI:15378"/>
        <dbReference type="ChEBI" id="CHEBI:29033"/>
        <dbReference type="ChEBI" id="CHEBI:29034"/>
        <dbReference type="ChEBI" id="CHEBI:57540"/>
        <dbReference type="ChEBI" id="CHEBI:57945"/>
        <dbReference type="EC" id="1.6.2.2"/>
    </reaction>
</comment>
<feature type="region of interest" description="Disordered" evidence="14">
    <location>
        <begin position="35"/>
        <end position="58"/>
    </location>
</feature>
<comment type="cofactor">
    <cofactor evidence="1 12 13">
        <name>FAD</name>
        <dbReference type="ChEBI" id="CHEBI:57692"/>
    </cofactor>
</comment>
<dbReference type="FunFam" id="2.40.30.10:FF:000021">
    <property type="entry name" value="NADH-cytochrome b5 reductase"/>
    <property type="match status" value="1"/>
</dbReference>
<dbReference type="InterPro" id="IPR001709">
    <property type="entry name" value="Flavoprot_Pyr_Nucl_cyt_Rdtase"/>
</dbReference>
<comment type="caution">
    <text evidence="17">The sequence shown here is derived from an EMBL/GenBank/DDBJ whole genome shotgun (WGS) entry which is preliminary data.</text>
</comment>
<keyword evidence="6" id="KW-0752">Steroid biosynthesis</keyword>
<dbReference type="GO" id="GO:0005739">
    <property type="term" value="C:mitochondrion"/>
    <property type="evidence" value="ECO:0007669"/>
    <property type="project" value="TreeGrafter"/>
</dbReference>
<dbReference type="PROSITE" id="PS51384">
    <property type="entry name" value="FAD_FR"/>
    <property type="match status" value="1"/>
</dbReference>
<keyword evidence="15" id="KW-0472">Membrane</keyword>
<dbReference type="GO" id="GO:0090524">
    <property type="term" value="F:cytochrome-b5 reductase activity, acting on NADH"/>
    <property type="evidence" value="ECO:0007669"/>
    <property type="project" value="UniProtKB-EC"/>
</dbReference>
<evidence type="ECO:0000256" key="2">
    <source>
        <dbReference type="ARBA" id="ARBA00006105"/>
    </source>
</evidence>
<dbReference type="Proteomes" id="UP000198287">
    <property type="component" value="Unassembled WGS sequence"/>
</dbReference>
<proteinExistence type="inferred from homology"/>
<reference evidence="17 18" key="1">
    <citation type="submission" date="2015-12" db="EMBL/GenBank/DDBJ databases">
        <title>The genome of Folsomia candida.</title>
        <authorList>
            <person name="Faddeeva A."/>
            <person name="Derks M.F."/>
            <person name="Anvar Y."/>
            <person name="Smit S."/>
            <person name="Van Straalen N."/>
            <person name="Roelofs D."/>
        </authorList>
    </citation>
    <scope>NUCLEOTIDE SEQUENCE [LARGE SCALE GENOMIC DNA]</scope>
    <source>
        <strain evidence="17 18">VU population</strain>
        <tissue evidence="17">Whole body</tissue>
    </source>
</reference>
<evidence type="ECO:0000256" key="8">
    <source>
        <dbReference type="ARBA" id="ARBA00023011"/>
    </source>
</evidence>
<feature type="transmembrane region" description="Helical" evidence="15">
    <location>
        <begin position="12"/>
        <end position="29"/>
    </location>
</feature>
<dbReference type="EMBL" id="LNIX01000008">
    <property type="protein sequence ID" value="OXA50991.1"/>
    <property type="molecule type" value="Genomic_DNA"/>
</dbReference>
<feature type="binding site" evidence="12">
    <location>
        <position position="130"/>
    </location>
    <ligand>
        <name>FAD</name>
        <dbReference type="ChEBI" id="CHEBI:57692"/>
    </ligand>
</feature>
<dbReference type="Pfam" id="PF00175">
    <property type="entry name" value="NAD_binding_1"/>
    <property type="match status" value="1"/>
</dbReference>
<evidence type="ECO:0000256" key="12">
    <source>
        <dbReference type="PIRSR" id="PIRSR601834-1"/>
    </source>
</evidence>
<keyword evidence="15" id="KW-0812">Transmembrane</keyword>
<dbReference type="GO" id="GO:0016126">
    <property type="term" value="P:sterol biosynthetic process"/>
    <property type="evidence" value="ECO:0007669"/>
    <property type="project" value="UniProtKB-KW"/>
</dbReference>
<dbReference type="GO" id="GO:0071949">
    <property type="term" value="F:FAD binding"/>
    <property type="evidence" value="ECO:0007669"/>
    <property type="project" value="TreeGrafter"/>
</dbReference>
<evidence type="ECO:0000256" key="10">
    <source>
        <dbReference type="ARBA" id="ARBA00023166"/>
    </source>
</evidence>
<dbReference type="InterPro" id="IPR039261">
    <property type="entry name" value="FNR_nucleotide-bd"/>
</dbReference>
<keyword evidence="8" id="KW-0756">Sterol biosynthesis</keyword>
<dbReference type="SUPFAM" id="SSF52343">
    <property type="entry name" value="Ferredoxin reductase-like, C-terminal NADP-linked domain"/>
    <property type="match status" value="1"/>
</dbReference>
<evidence type="ECO:0000256" key="9">
    <source>
        <dbReference type="ARBA" id="ARBA00023027"/>
    </source>
</evidence>
<feature type="binding site" evidence="12">
    <location>
        <position position="115"/>
    </location>
    <ligand>
        <name>FAD</name>
        <dbReference type="ChEBI" id="CHEBI:57692"/>
    </ligand>
</feature>
<dbReference type="InterPro" id="IPR001433">
    <property type="entry name" value="OxRdtase_FAD/NAD-bd"/>
</dbReference>
<dbReference type="PRINTS" id="PR00406">
    <property type="entry name" value="CYTB5RDTASE"/>
</dbReference>
<dbReference type="Gene3D" id="3.40.50.80">
    <property type="entry name" value="Nucleotide-binding domain of ferredoxin-NADP reductase (FNR) module"/>
    <property type="match status" value="1"/>
</dbReference>
<dbReference type="OrthoDB" id="432685at2759"/>
<evidence type="ECO:0000259" key="16">
    <source>
        <dbReference type="PROSITE" id="PS51384"/>
    </source>
</evidence>
<dbReference type="PRINTS" id="PR00371">
    <property type="entry name" value="FPNCR"/>
</dbReference>
<gene>
    <name evidence="17" type="ORF">Fcan01_14224</name>
</gene>
<dbReference type="PANTHER" id="PTHR19370">
    <property type="entry name" value="NADH-CYTOCHROME B5 REDUCTASE"/>
    <property type="match status" value="1"/>
</dbReference>
<dbReference type="InterPro" id="IPR008333">
    <property type="entry name" value="Cbr1-like_FAD-bd_dom"/>
</dbReference>
<protein>
    <recommendedName>
        <fullName evidence="13">NADH-cytochrome b5 reductase</fullName>
        <ecNumber evidence="13">1.6.2.2</ecNumber>
    </recommendedName>
</protein>
<evidence type="ECO:0000256" key="4">
    <source>
        <dbReference type="ARBA" id="ARBA00022630"/>
    </source>
</evidence>
<dbReference type="AlphaFoldDB" id="A0A226E239"/>
<dbReference type="PANTHER" id="PTHR19370:SF185">
    <property type="entry name" value="NADH-CYTOCHROME B5 REDUCTASE"/>
    <property type="match status" value="1"/>
</dbReference>
<evidence type="ECO:0000256" key="5">
    <source>
        <dbReference type="ARBA" id="ARBA00022827"/>
    </source>
</evidence>
<feature type="binding site" evidence="12">
    <location>
        <position position="114"/>
    </location>
    <ligand>
        <name>FAD</name>
        <dbReference type="ChEBI" id="CHEBI:57692"/>
    </ligand>
</feature>
<dbReference type="CDD" id="cd06183">
    <property type="entry name" value="cyt_b5_reduct_like"/>
    <property type="match status" value="1"/>
</dbReference>
<keyword evidence="10" id="KW-1207">Sterol metabolism</keyword>
<feature type="binding site" evidence="12">
    <location>
        <position position="139"/>
    </location>
    <ligand>
        <name>FAD</name>
        <dbReference type="ChEBI" id="CHEBI:57692"/>
    </ligand>
</feature>
<keyword evidence="11" id="KW-0753">Steroid metabolism</keyword>